<organism evidence="6 7">
    <name type="scientific">Cylindrospermopsis raciborskii CENA303</name>
    <dbReference type="NCBI Taxonomy" id="1170769"/>
    <lineage>
        <taxon>Bacteria</taxon>
        <taxon>Bacillati</taxon>
        <taxon>Cyanobacteriota</taxon>
        <taxon>Cyanophyceae</taxon>
        <taxon>Nostocales</taxon>
        <taxon>Aphanizomenonaceae</taxon>
        <taxon>Cylindrospermopsis</taxon>
    </lineage>
</organism>
<dbReference type="PANTHER" id="PTHR43182">
    <property type="entry name" value="COBALT-PRECORRIN-6B C(15)-METHYLTRANSFERASE (DECARBOXYLATING)"/>
    <property type="match status" value="1"/>
</dbReference>
<keyword evidence="2" id="KW-0169">Cobalamin biosynthesis</keyword>
<dbReference type="Gene3D" id="3.40.50.150">
    <property type="entry name" value="Vaccinia Virus protein VP39"/>
    <property type="match status" value="1"/>
</dbReference>
<evidence type="ECO:0000256" key="3">
    <source>
        <dbReference type="ARBA" id="ARBA00022603"/>
    </source>
</evidence>
<dbReference type="Pfam" id="PF01135">
    <property type="entry name" value="PCMT"/>
    <property type="match status" value="1"/>
</dbReference>
<keyword evidence="3 6" id="KW-0489">Methyltransferase</keyword>
<keyword evidence="4 6" id="KW-0808">Transferase</keyword>
<gene>
    <name evidence="6" type="ORF">B7O87_00585</name>
</gene>
<protein>
    <submittedName>
        <fullName evidence="6">Precorrin-6Y C5,15-methyltransferase (Decarboxylating) subunit CbiT</fullName>
    </submittedName>
</protein>
<dbReference type="CDD" id="cd02440">
    <property type="entry name" value="AdoMet_MTases"/>
    <property type="match status" value="1"/>
</dbReference>
<comment type="pathway">
    <text evidence="1">Cofactor biosynthesis; adenosylcobalamin biosynthesis.</text>
</comment>
<name>A0A1X4GJD7_9CYAN</name>
<dbReference type="UniPathway" id="UPA00148"/>
<evidence type="ECO:0000256" key="5">
    <source>
        <dbReference type="ARBA" id="ARBA00022691"/>
    </source>
</evidence>
<dbReference type="RefSeq" id="WP_085726644.1">
    <property type="nucleotide sequence ID" value="NZ_NBYN01000003.1"/>
</dbReference>
<dbReference type="InterPro" id="IPR050714">
    <property type="entry name" value="Cobalamin_biosynth_MTase"/>
</dbReference>
<dbReference type="GO" id="GO:0008276">
    <property type="term" value="F:protein methyltransferase activity"/>
    <property type="evidence" value="ECO:0007669"/>
    <property type="project" value="InterPro"/>
</dbReference>
<keyword evidence="5" id="KW-0949">S-adenosyl-L-methionine</keyword>
<evidence type="ECO:0000256" key="2">
    <source>
        <dbReference type="ARBA" id="ARBA00022573"/>
    </source>
</evidence>
<evidence type="ECO:0000256" key="4">
    <source>
        <dbReference type="ARBA" id="ARBA00022679"/>
    </source>
</evidence>
<accession>A0A1X4GJD7</accession>
<comment type="caution">
    <text evidence="6">The sequence shown here is derived from an EMBL/GenBank/DDBJ whole genome shotgun (WGS) entry which is preliminary data.</text>
</comment>
<dbReference type="NCBIfam" id="TIGR02469">
    <property type="entry name" value="CbiT"/>
    <property type="match status" value="1"/>
</dbReference>
<dbReference type="AlphaFoldDB" id="A0A1X4GJD7"/>
<dbReference type="GO" id="GO:0009236">
    <property type="term" value="P:cobalamin biosynthetic process"/>
    <property type="evidence" value="ECO:0007669"/>
    <property type="project" value="UniProtKB-UniPathway"/>
</dbReference>
<dbReference type="NCBIfam" id="NF005640">
    <property type="entry name" value="PRK07402.1"/>
    <property type="match status" value="1"/>
</dbReference>
<dbReference type="GO" id="GO:0032259">
    <property type="term" value="P:methylation"/>
    <property type="evidence" value="ECO:0007669"/>
    <property type="project" value="UniProtKB-KW"/>
</dbReference>
<evidence type="ECO:0000313" key="7">
    <source>
        <dbReference type="Proteomes" id="UP000192997"/>
    </source>
</evidence>
<dbReference type="SUPFAM" id="SSF53335">
    <property type="entry name" value="S-adenosyl-L-methionine-dependent methyltransferases"/>
    <property type="match status" value="1"/>
</dbReference>
<evidence type="ECO:0000313" key="6">
    <source>
        <dbReference type="EMBL" id="OSO97301.1"/>
    </source>
</evidence>
<dbReference type="InterPro" id="IPR014008">
    <property type="entry name" value="Cbl_synth_MTase_CbiT"/>
</dbReference>
<sequence>MPCQLWPYISPGIPDDLFENLPGIPFSQRELRLLLISQLRLKPDSVLWDVGAGTGTIAIEVGLLCPQGQVIAVERDEEVANLIKRNCDRFQVKNIIVVEGTAPDCLNSIQTIPDRVCIEGGRAIGEILQAIWNYLPLSGRVVATAANLESLYAISQTLSELTARNIEVMQSAVNRLETRGFSQTLVSTDPIFILSGEKLD</sequence>
<dbReference type="Proteomes" id="UP000192997">
    <property type="component" value="Unassembled WGS sequence"/>
</dbReference>
<dbReference type="EMBL" id="NBYN01000003">
    <property type="protein sequence ID" value="OSO97301.1"/>
    <property type="molecule type" value="Genomic_DNA"/>
</dbReference>
<dbReference type="InterPro" id="IPR029063">
    <property type="entry name" value="SAM-dependent_MTases_sf"/>
</dbReference>
<reference evidence="7" key="1">
    <citation type="submission" date="2017-04" db="EMBL/GenBank/DDBJ databases">
        <authorList>
            <person name="Abreu V.A."/>
            <person name="Popin R.V."/>
            <person name="Rigonato J."/>
            <person name="Andreote A.P."/>
            <person name="Schaker P.C."/>
            <person name="Hoff-Risseti C."/>
            <person name="Alvarenga D.O."/>
            <person name="Varani A.M."/>
            <person name="Fiore M.F."/>
        </authorList>
    </citation>
    <scope>NUCLEOTIDE SEQUENCE [LARGE SCALE GENOMIC DNA]</scope>
    <source>
        <strain evidence="7">CENA303</strain>
    </source>
</reference>
<proteinExistence type="predicted"/>
<evidence type="ECO:0000256" key="1">
    <source>
        <dbReference type="ARBA" id="ARBA00004953"/>
    </source>
</evidence>
<dbReference type="PANTHER" id="PTHR43182:SF1">
    <property type="entry name" value="COBALT-PRECORRIN-7 C(5)-METHYLTRANSFERASE"/>
    <property type="match status" value="1"/>
</dbReference>